<dbReference type="AlphaFoldDB" id="A0A8J2XJ96"/>
<reference evidence="5" key="1">
    <citation type="journal article" date="2014" name="Int. J. Syst. Evol. Microbiol.">
        <title>Complete genome sequence of Corynebacterium casei LMG S-19264T (=DSM 44701T), isolated from a smear-ripened cheese.</title>
        <authorList>
            <consortium name="US DOE Joint Genome Institute (JGI-PGF)"/>
            <person name="Walter F."/>
            <person name="Albersmeier A."/>
            <person name="Kalinowski J."/>
            <person name="Ruckert C."/>
        </authorList>
    </citation>
    <scope>NUCLEOTIDE SEQUENCE</scope>
    <source>
        <strain evidence="5">CGMCC 1.12785</strain>
    </source>
</reference>
<dbReference type="Pfam" id="PF07992">
    <property type="entry name" value="Pyr_redox_2"/>
    <property type="match status" value="1"/>
</dbReference>
<name>A0A8J2XJ96_9MICO</name>
<evidence type="ECO:0000256" key="2">
    <source>
        <dbReference type="ARBA" id="ARBA00023002"/>
    </source>
</evidence>
<sequence>MDYDVAIIGGGAAGLGAATTLARSLRRVVVIDAGEPRNAPAAGAHNLLGREGINPLELLATGRQEALGYGAGFIDGTVVSAQRHADGFRLGLADGTGIGARRIVLATGLVDELPEVPGLREYWGSRVLHCPYCHGWEVRGKEIGVLATSPMSAHGTLLFRQLSDRVTVFLQPGVEFEDETWEQLAALGVQVIEGRMLRLREAAGDGETQLEAVIAGERETTFRMDALAVAPRFRSRGDLYQQLGGTLSEHPMGEVIPAGMMGVTDLPGVWAAGNAGDLKATVSVAHGAGVEAGGAVNADLVAEDARQAVLARR</sequence>
<dbReference type="PRINTS" id="PR00469">
    <property type="entry name" value="PNDRDTASEII"/>
</dbReference>
<organism evidence="5 6">
    <name type="scientific">Sediminivirga luteola</name>
    <dbReference type="NCBI Taxonomy" id="1774748"/>
    <lineage>
        <taxon>Bacteria</taxon>
        <taxon>Bacillati</taxon>
        <taxon>Actinomycetota</taxon>
        <taxon>Actinomycetes</taxon>
        <taxon>Micrococcales</taxon>
        <taxon>Brevibacteriaceae</taxon>
        <taxon>Sediminivirga</taxon>
    </lineage>
</organism>
<dbReference type="InterPro" id="IPR023753">
    <property type="entry name" value="FAD/NAD-binding_dom"/>
</dbReference>
<dbReference type="PANTHER" id="PTHR48105">
    <property type="entry name" value="THIOREDOXIN REDUCTASE 1-RELATED-RELATED"/>
    <property type="match status" value="1"/>
</dbReference>
<dbReference type="PRINTS" id="PR00368">
    <property type="entry name" value="FADPNR"/>
</dbReference>
<evidence type="ECO:0000313" key="5">
    <source>
        <dbReference type="EMBL" id="GGA05793.1"/>
    </source>
</evidence>
<dbReference type="InterPro" id="IPR036188">
    <property type="entry name" value="FAD/NAD-bd_sf"/>
</dbReference>
<comment type="caution">
    <text evidence="5">The sequence shown here is derived from an EMBL/GenBank/DDBJ whole genome shotgun (WGS) entry which is preliminary data.</text>
</comment>
<keyword evidence="6" id="KW-1185">Reference proteome</keyword>
<dbReference type="GO" id="GO:0004791">
    <property type="term" value="F:thioredoxin-disulfide reductase (NADPH) activity"/>
    <property type="evidence" value="ECO:0007669"/>
    <property type="project" value="UniProtKB-EC"/>
</dbReference>
<protein>
    <submittedName>
        <fullName evidence="5">Thioredoxin reductase</fullName>
    </submittedName>
</protein>
<reference evidence="5" key="2">
    <citation type="submission" date="2020-09" db="EMBL/GenBank/DDBJ databases">
        <authorList>
            <person name="Sun Q."/>
            <person name="Zhou Y."/>
        </authorList>
    </citation>
    <scope>NUCLEOTIDE SEQUENCE</scope>
    <source>
        <strain evidence="5">CGMCC 1.12785</strain>
    </source>
</reference>
<gene>
    <name evidence="5" type="ORF">GCM10011333_05830</name>
</gene>
<dbReference type="SUPFAM" id="SSF51905">
    <property type="entry name" value="FAD/NAD(P)-binding domain"/>
    <property type="match status" value="1"/>
</dbReference>
<accession>A0A8J2XJ96</accession>
<dbReference type="EMBL" id="BMFY01000002">
    <property type="protein sequence ID" value="GGA05793.1"/>
    <property type="molecule type" value="Genomic_DNA"/>
</dbReference>
<keyword evidence="1" id="KW-0285">Flavoprotein</keyword>
<evidence type="ECO:0000313" key="6">
    <source>
        <dbReference type="Proteomes" id="UP000616114"/>
    </source>
</evidence>
<dbReference type="Gene3D" id="3.50.50.60">
    <property type="entry name" value="FAD/NAD(P)-binding domain"/>
    <property type="match status" value="2"/>
</dbReference>
<proteinExistence type="predicted"/>
<dbReference type="InterPro" id="IPR050097">
    <property type="entry name" value="Ferredoxin-NADP_redctase_2"/>
</dbReference>
<feature type="domain" description="FAD/NAD(P)-binding" evidence="4">
    <location>
        <begin position="3"/>
        <end position="287"/>
    </location>
</feature>
<evidence type="ECO:0000256" key="1">
    <source>
        <dbReference type="ARBA" id="ARBA00022630"/>
    </source>
</evidence>
<evidence type="ECO:0000256" key="3">
    <source>
        <dbReference type="ARBA" id="ARBA00048132"/>
    </source>
</evidence>
<evidence type="ECO:0000259" key="4">
    <source>
        <dbReference type="Pfam" id="PF07992"/>
    </source>
</evidence>
<comment type="catalytic activity">
    <reaction evidence="3">
        <text>[thioredoxin]-dithiol + NADP(+) = [thioredoxin]-disulfide + NADPH + H(+)</text>
        <dbReference type="Rhea" id="RHEA:20345"/>
        <dbReference type="Rhea" id="RHEA-COMP:10698"/>
        <dbReference type="Rhea" id="RHEA-COMP:10700"/>
        <dbReference type="ChEBI" id="CHEBI:15378"/>
        <dbReference type="ChEBI" id="CHEBI:29950"/>
        <dbReference type="ChEBI" id="CHEBI:50058"/>
        <dbReference type="ChEBI" id="CHEBI:57783"/>
        <dbReference type="ChEBI" id="CHEBI:58349"/>
        <dbReference type="EC" id="1.8.1.9"/>
    </reaction>
</comment>
<dbReference type="Proteomes" id="UP000616114">
    <property type="component" value="Unassembled WGS sequence"/>
</dbReference>
<keyword evidence="2" id="KW-0560">Oxidoreductase</keyword>